<dbReference type="PANTHER" id="PTHR14879:SF5">
    <property type="entry name" value="RING-TYPE DOMAIN-CONTAINING PROTEIN"/>
    <property type="match status" value="1"/>
</dbReference>
<evidence type="ECO:0000313" key="4">
    <source>
        <dbReference type="EMBL" id="CAD9498910.1"/>
    </source>
</evidence>
<evidence type="ECO:0000256" key="1">
    <source>
        <dbReference type="PROSITE-ProRule" id="PRU00175"/>
    </source>
</evidence>
<keyword evidence="1" id="KW-0479">Metal-binding</keyword>
<dbReference type="SMART" id="SM00184">
    <property type="entry name" value="RING"/>
    <property type="match status" value="1"/>
</dbReference>
<evidence type="ECO:0000256" key="2">
    <source>
        <dbReference type="SAM" id="Coils"/>
    </source>
</evidence>
<proteinExistence type="predicted"/>
<evidence type="ECO:0000259" key="3">
    <source>
        <dbReference type="PROSITE" id="PS50089"/>
    </source>
</evidence>
<dbReference type="InterPro" id="IPR001841">
    <property type="entry name" value="Znf_RING"/>
</dbReference>
<feature type="domain" description="RING-type" evidence="3">
    <location>
        <begin position="179"/>
        <end position="219"/>
    </location>
</feature>
<reference evidence="4" key="1">
    <citation type="submission" date="2021-01" db="EMBL/GenBank/DDBJ databases">
        <authorList>
            <person name="Corre E."/>
            <person name="Pelletier E."/>
            <person name="Niang G."/>
            <person name="Scheremetjew M."/>
            <person name="Finn R."/>
            <person name="Kale V."/>
            <person name="Holt S."/>
            <person name="Cochrane G."/>
            <person name="Meng A."/>
            <person name="Brown T."/>
            <person name="Cohen L."/>
        </authorList>
    </citation>
    <scope>NUCLEOTIDE SEQUENCE</scope>
    <source>
        <strain evidence="4">RCC3387</strain>
    </source>
</reference>
<sequence>MIREDMQRTVSLLTKQGDQATVGHEVVERLLKDERQELEQRRSQLEQQRVQVERREEKERQLQTSLSQKEKELEQFSEMCDRKLRDLEWTANARGIVVQDLRDANQVLNRDVKDLESRLAWWEAKHDRLQSCESESDVAEWERALLDAVLLSLKKLADRRVELRVALQSPAGVDDRTMCKICFDKPSSCALLPCKHHHFCKACALRVEGTRGAVCPLCRTKVTGVFETC</sequence>
<dbReference type="Pfam" id="PF13920">
    <property type="entry name" value="zf-C3HC4_3"/>
    <property type="match status" value="1"/>
</dbReference>
<dbReference type="PANTHER" id="PTHR14879">
    <property type="entry name" value="CASPASE REGULATOR, RING FINGER DOMAIN-CONTAINING"/>
    <property type="match status" value="1"/>
</dbReference>
<dbReference type="PROSITE" id="PS50089">
    <property type="entry name" value="ZF_RING_2"/>
    <property type="match status" value="1"/>
</dbReference>
<keyword evidence="2" id="KW-0175">Coiled coil</keyword>
<organism evidence="4">
    <name type="scientific">Zooxanthella nutricula</name>
    <dbReference type="NCBI Taxonomy" id="1333877"/>
    <lineage>
        <taxon>Eukaryota</taxon>
        <taxon>Sar</taxon>
        <taxon>Alveolata</taxon>
        <taxon>Dinophyceae</taxon>
        <taxon>Peridiniales</taxon>
        <taxon>Peridiniales incertae sedis</taxon>
        <taxon>Zooxanthella</taxon>
    </lineage>
</organism>
<keyword evidence="1" id="KW-0863">Zinc-finger</keyword>
<dbReference type="SUPFAM" id="SSF57850">
    <property type="entry name" value="RING/U-box"/>
    <property type="match status" value="1"/>
</dbReference>
<name>A0A7S2HSX7_9DINO</name>
<dbReference type="InterPro" id="IPR013083">
    <property type="entry name" value="Znf_RING/FYVE/PHD"/>
</dbReference>
<dbReference type="AlphaFoldDB" id="A0A7S2HSX7"/>
<dbReference type="Gene3D" id="3.30.40.10">
    <property type="entry name" value="Zinc/RING finger domain, C3HC4 (zinc finger)"/>
    <property type="match status" value="1"/>
</dbReference>
<dbReference type="GO" id="GO:0008270">
    <property type="term" value="F:zinc ion binding"/>
    <property type="evidence" value="ECO:0007669"/>
    <property type="project" value="UniProtKB-KW"/>
</dbReference>
<dbReference type="InterPro" id="IPR051728">
    <property type="entry name" value="RING-FYVE_E3_ubiquitin-ligase"/>
</dbReference>
<keyword evidence="1" id="KW-0862">Zinc</keyword>
<feature type="coiled-coil region" evidence="2">
    <location>
        <begin position="24"/>
        <end position="125"/>
    </location>
</feature>
<dbReference type="EMBL" id="HBGW01006038">
    <property type="protein sequence ID" value="CAD9498910.1"/>
    <property type="molecule type" value="Transcribed_RNA"/>
</dbReference>
<protein>
    <recommendedName>
        <fullName evidence="3">RING-type domain-containing protein</fullName>
    </recommendedName>
</protein>
<gene>
    <name evidence="4" type="ORF">BRAN1462_LOCUS3944</name>
</gene>
<accession>A0A7S2HSX7</accession>